<keyword evidence="1" id="KW-0378">Hydrolase</keyword>
<evidence type="ECO:0000259" key="4">
    <source>
        <dbReference type="Pfam" id="PF00326"/>
    </source>
</evidence>
<dbReference type="InterPro" id="IPR011659">
    <property type="entry name" value="WD40"/>
</dbReference>
<feature type="domain" description="Peptidase S9 prolyl oligopeptidase catalytic" evidence="4">
    <location>
        <begin position="474"/>
        <end position="683"/>
    </location>
</feature>
<feature type="region of interest" description="Disordered" evidence="3">
    <location>
        <begin position="83"/>
        <end position="110"/>
    </location>
</feature>
<evidence type="ECO:0000256" key="2">
    <source>
        <dbReference type="ARBA" id="ARBA00022825"/>
    </source>
</evidence>
<dbReference type="Pfam" id="PF00326">
    <property type="entry name" value="Peptidase_S9"/>
    <property type="match status" value="1"/>
</dbReference>
<name>A0ABQ3UQS2_9CHLR</name>
<dbReference type="InterPro" id="IPR029058">
    <property type="entry name" value="AB_hydrolase_fold"/>
</dbReference>
<reference evidence="6 7" key="1">
    <citation type="journal article" date="2021" name="Int. J. Syst. Evol. Microbiol.">
        <title>Reticulibacter mediterranei gen. nov., sp. nov., within the new family Reticulibacteraceae fam. nov., and Ktedonospora formicarum gen. nov., sp. nov., Ktedonobacter robiniae sp. nov., Dictyobacter formicarum sp. nov. and Dictyobacter arantiisoli sp. nov., belonging to the class Ktedonobacteria.</title>
        <authorList>
            <person name="Yabe S."/>
            <person name="Zheng Y."/>
            <person name="Wang C.M."/>
            <person name="Sakai Y."/>
            <person name="Abe K."/>
            <person name="Yokota A."/>
            <person name="Donadio S."/>
            <person name="Cavaletti L."/>
            <person name="Monciardini P."/>
        </authorList>
    </citation>
    <scope>NUCLEOTIDE SEQUENCE [LARGE SCALE GENOMIC DNA]</scope>
    <source>
        <strain evidence="6 7">SOSP1-30</strain>
    </source>
</reference>
<dbReference type="RefSeq" id="WP_201371683.1">
    <property type="nucleotide sequence ID" value="NZ_BNJG01000001.1"/>
</dbReference>
<dbReference type="Gene3D" id="2.120.10.30">
    <property type="entry name" value="TolB, C-terminal domain"/>
    <property type="match status" value="3"/>
</dbReference>
<dbReference type="Pfam" id="PF00930">
    <property type="entry name" value="DPPIV_N"/>
    <property type="match status" value="1"/>
</dbReference>
<dbReference type="Pfam" id="PF07676">
    <property type="entry name" value="PD40"/>
    <property type="match status" value="4"/>
</dbReference>
<dbReference type="Gene3D" id="3.40.50.1820">
    <property type="entry name" value="alpha/beta hydrolase"/>
    <property type="match status" value="1"/>
</dbReference>
<dbReference type="Proteomes" id="UP000654345">
    <property type="component" value="Unassembled WGS sequence"/>
</dbReference>
<protein>
    <submittedName>
        <fullName evidence="6">Peptidase YuxL</fullName>
    </submittedName>
</protein>
<dbReference type="PANTHER" id="PTHR42776">
    <property type="entry name" value="SERINE PEPTIDASE S9 FAMILY MEMBER"/>
    <property type="match status" value="1"/>
</dbReference>
<dbReference type="EMBL" id="BNJG01000001">
    <property type="protein sequence ID" value="GHO55036.1"/>
    <property type="molecule type" value="Genomic_DNA"/>
</dbReference>
<dbReference type="InterPro" id="IPR002469">
    <property type="entry name" value="Peptidase_S9B_N"/>
</dbReference>
<sequence length="683" mass="76803">MTRNIAIEDLYRMQFIDRPRISPDGKQVAYVVTRIDDKKHAYRSSIWISPTEDGEARRFTQETELTSAPTWSPDGRWLAFVAKRESSDQPPTTEKKEQKKLGKDKPQIWIMPTDGGEARQLTFMEHGASSPAWSPDGQHLLFSAQVGPADEEETEDGKALPKVHVIDQLWYRLDGVGFIYERRAHLFLIPREGGEPQQLTDGDWNDGDAAWSPDGNQVAFTSDRNEERWRLPGADVYVLALQDNKVVGEPRVLTDGSMGCSSPSWSTDGQQIAFIASKKVGSAGHAYLYTIAVSAEKGKPKNLTPEFEGTALEFTNSDIGDEHLMPQPAWSADGKTLYILSSHRGASRIYAISTTNGAGKEPPTVTPGNVHVRDFSIDHSKQTFAMNVADATHPQEIFVRSAETNGELRKITSFNDALLNELHLATPEHFTYEGADGWPMDGWVLKPHNFDPSKKYPLVLEIHGGPQTQYGYGFFHEMQLLVAEGYVVLYTNPRGSCGYGFEFAHAVRGAWGEKDPIDIMNGVAEVVQRGYIDTERMGVTGGSYGGFMTNWLISHNNRFKVAITDRCVSNMATMFGVSDIGWDLSYDNLDTTPWEDLEKYMNMSPIKYVQNIRTPLLIIHSDRDLRCNIEQGEQLFAALKYMGREVRLVRFEGQSHGLSRGGHPRSRQERLRHIQSWFAKYLQ</sequence>
<dbReference type="InterPro" id="IPR011042">
    <property type="entry name" value="6-blade_b-propeller_TolB-like"/>
</dbReference>
<evidence type="ECO:0000256" key="3">
    <source>
        <dbReference type="SAM" id="MobiDB-lite"/>
    </source>
</evidence>
<keyword evidence="2" id="KW-0645">Protease</keyword>
<evidence type="ECO:0000259" key="5">
    <source>
        <dbReference type="Pfam" id="PF00930"/>
    </source>
</evidence>
<dbReference type="InterPro" id="IPR001375">
    <property type="entry name" value="Peptidase_S9_cat"/>
</dbReference>
<feature type="domain" description="Dipeptidylpeptidase IV N-terminal" evidence="5">
    <location>
        <begin position="22"/>
        <end position="83"/>
    </location>
</feature>
<keyword evidence="2" id="KW-0720">Serine protease</keyword>
<proteinExistence type="predicted"/>
<dbReference type="SUPFAM" id="SSF53474">
    <property type="entry name" value="alpha/beta-Hydrolases"/>
    <property type="match status" value="1"/>
</dbReference>
<evidence type="ECO:0000313" key="7">
    <source>
        <dbReference type="Proteomes" id="UP000654345"/>
    </source>
</evidence>
<dbReference type="SUPFAM" id="SSF82171">
    <property type="entry name" value="DPP6 N-terminal domain-like"/>
    <property type="match status" value="1"/>
</dbReference>
<comment type="caution">
    <text evidence="6">The sequence shown here is derived from an EMBL/GenBank/DDBJ whole genome shotgun (WGS) entry which is preliminary data.</text>
</comment>
<gene>
    <name evidence="6" type="primary">yuxL_2</name>
    <name evidence="6" type="ORF">KSB_35110</name>
</gene>
<dbReference type="PANTHER" id="PTHR42776:SF27">
    <property type="entry name" value="DIPEPTIDYL PEPTIDASE FAMILY MEMBER 6"/>
    <property type="match status" value="1"/>
</dbReference>
<accession>A0ABQ3UQS2</accession>
<evidence type="ECO:0000256" key="1">
    <source>
        <dbReference type="ARBA" id="ARBA00022801"/>
    </source>
</evidence>
<organism evidence="6 7">
    <name type="scientific">Ktedonobacter robiniae</name>
    <dbReference type="NCBI Taxonomy" id="2778365"/>
    <lineage>
        <taxon>Bacteria</taxon>
        <taxon>Bacillati</taxon>
        <taxon>Chloroflexota</taxon>
        <taxon>Ktedonobacteria</taxon>
        <taxon>Ktedonobacterales</taxon>
        <taxon>Ktedonobacteraceae</taxon>
        <taxon>Ktedonobacter</taxon>
    </lineage>
</organism>
<keyword evidence="7" id="KW-1185">Reference proteome</keyword>
<evidence type="ECO:0000313" key="6">
    <source>
        <dbReference type="EMBL" id="GHO55036.1"/>
    </source>
</evidence>
<feature type="compositionally biased region" description="Basic and acidic residues" evidence="3">
    <location>
        <begin position="83"/>
        <end position="106"/>
    </location>
</feature>